<dbReference type="Proteomes" id="UP001055072">
    <property type="component" value="Unassembled WGS sequence"/>
</dbReference>
<name>A0ACB8U3Q0_9APHY</name>
<comment type="caution">
    <text evidence="1">The sequence shown here is derived from an EMBL/GenBank/DDBJ whole genome shotgun (WGS) entry which is preliminary data.</text>
</comment>
<sequence>MSDPELVARESPVERECSTVGKGKKKKSRSVKTDGLGATRRQAPSDISRQMLTSFSTPLLGKDGLVKVALRESLTGGSFINTKFYAFSRRRSAGVVDEPLPIYANSELLRIGSGYFGGYFDAGFSEAKPGSLRDGFPSDKASSTELYDYSSDSDLEDENGQEKEKEIHDTVADVPVKQPEAGANIDGSRLEPSDKDVEYYGHIIVIPDVAFRTLKALIFHTYTGDINFAPLKSQPVDARRNCGIVSLKQQAKTDIQSKLTANNIVHELCSSLTSMYDEIRAMQVEFACLPAQRPNVLAGIPSWINEMANGNLGHTAATLAALVNKLSEQPPPLPPSPVDPIVQLANINICSQCNYANLNTSQPIFRFCTYCNNYRNPKV</sequence>
<proteinExistence type="predicted"/>
<keyword evidence="2" id="KW-1185">Reference proteome</keyword>
<organism evidence="1 2">
    <name type="scientific">Irpex rosettiformis</name>
    <dbReference type="NCBI Taxonomy" id="378272"/>
    <lineage>
        <taxon>Eukaryota</taxon>
        <taxon>Fungi</taxon>
        <taxon>Dikarya</taxon>
        <taxon>Basidiomycota</taxon>
        <taxon>Agaricomycotina</taxon>
        <taxon>Agaricomycetes</taxon>
        <taxon>Polyporales</taxon>
        <taxon>Irpicaceae</taxon>
        <taxon>Irpex</taxon>
    </lineage>
</organism>
<reference evidence="1" key="1">
    <citation type="journal article" date="2021" name="Environ. Microbiol.">
        <title>Gene family expansions and transcriptome signatures uncover fungal adaptations to wood decay.</title>
        <authorList>
            <person name="Hage H."/>
            <person name="Miyauchi S."/>
            <person name="Viragh M."/>
            <person name="Drula E."/>
            <person name="Min B."/>
            <person name="Chaduli D."/>
            <person name="Navarro D."/>
            <person name="Favel A."/>
            <person name="Norest M."/>
            <person name="Lesage-Meessen L."/>
            <person name="Balint B."/>
            <person name="Merenyi Z."/>
            <person name="de Eugenio L."/>
            <person name="Morin E."/>
            <person name="Martinez A.T."/>
            <person name="Baldrian P."/>
            <person name="Stursova M."/>
            <person name="Martinez M.J."/>
            <person name="Novotny C."/>
            <person name="Magnuson J.K."/>
            <person name="Spatafora J.W."/>
            <person name="Maurice S."/>
            <person name="Pangilinan J."/>
            <person name="Andreopoulos W."/>
            <person name="LaButti K."/>
            <person name="Hundley H."/>
            <person name="Na H."/>
            <person name="Kuo A."/>
            <person name="Barry K."/>
            <person name="Lipzen A."/>
            <person name="Henrissat B."/>
            <person name="Riley R."/>
            <person name="Ahrendt S."/>
            <person name="Nagy L.G."/>
            <person name="Grigoriev I.V."/>
            <person name="Martin F."/>
            <person name="Rosso M.N."/>
        </authorList>
    </citation>
    <scope>NUCLEOTIDE SEQUENCE</scope>
    <source>
        <strain evidence="1">CBS 384.51</strain>
    </source>
</reference>
<protein>
    <submittedName>
        <fullName evidence="1">Uncharacterized protein</fullName>
    </submittedName>
</protein>
<dbReference type="EMBL" id="MU274912">
    <property type="protein sequence ID" value="KAI0088864.1"/>
    <property type="molecule type" value="Genomic_DNA"/>
</dbReference>
<evidence type="ECO:0000313" key="2">
    <source>
        <dbReference type="Proteomes" id="UP001055072"/>
    </source>
</evidence>
<gene>
    <name evidence="1" type="ORF">BDY19DRAFT_993688</name>
</gene>
<accession>A0ACB8U3Q0</accession>
<evidence type="ECO:0000313" key="1">
    <source>
        <dbReference type="EMBL" id="KAI0088864.1"/>
    </source>
</evidence>